<dbReference type="EMBL" id="JAOWKX010000002">
    <property type="protein sequence ID" value="MCV2884015.1"/>
    <property type="molecule type" value="Genomic_DNA"/>
</dbReference>
<dbReference type="Pfam" id="PF13202">
    <property type="entry name" value="EF-hand_5"/>
    <property type="match status" value="2"/>
</dbReference>
<dbReference type="InterPro" id="IPR018247">
    <property type="entry name" value="EF_Hand_1_Ca_BS"/>
</dbReference>
<sequence length="67" mass="7139">MKNTALIALIALVSFAASAVDLSNIDADQDGKISKEEASTHPMLKEQFADLDTNGDGFITKDELKNG</sequence>
<organism evidence="3 4">
    <name type="scientific">Fluctibacter corallii</name>
    <dbReference type="NCBI Taxonomy" id="2984329"/>
    <lineage>
        <taxon>Bacteria</taxon>
        <taxon>Pseudomonadati</taxon>
        <taxon>Pseudomonadota</taxon>
        <taxon>Gammaproteobacteria</taxon>
        <taxon>Alteromonadales</taxon>
        <taxon>Alteromonadaceae</taxon>
        <taxon>Fluctibacter</taxon>
    </lineage>
</organism>
<evidence type="ECO:0000313" key="4">
    <source>
        <dbReference type="Proteomes" id="UP001652504"/>
    </source>
</evidence>
<dbReference type="PROSITE" id="PS50222">
    <property type="entry name" value="EF_HAND_2"/>
    <property type="match status" value="1"/>
</dbReference>
<accession>A0ABT3A5W5</accession>
<keyword evidence="4" id="KW-1185">Reference proteome</keyword>
<keyword evidence="1" id="KW-0732">Signal</keyword>
<comment type="caution">
    <text evidence="3">The sequence shown here is derived from an EMBL/GenBank/DDBJ whole genome shotgun (WGS) entry which is preliminary data.</text>
</comment>
<protein>
    <submittedName>
        <fullName evidence="3">Calmodulin</fullName>
    </submittedName>
</protein>
<dbReference type="SUPFAM" id="SSF47473">
    <property type="entry name" value="EF-hand"/>
    <property type="match status" value="1"/>
</dbReference>
<reference evidence="3 4" key="1">
    <citation type="submission" date="2022-10" db="EMBL/GenBank/DDBJ databases">
        <title>Aestuariibacter sp. AA17 isolated from Montipora capitata coral fragment.</title>
        <authorList>
            <person name="Emsley S.A."/>
            <person name="Pfannmuller K.M."/>
            <person name="Loughran R.M."/>
            <person name="Shlafstein M."/>
            <person name="Papke E."/>
            <person name="Saw J.H."/>
            <person name="Ushijima B."/>
            <person name="Videau P."/>
        </authorList>
    </citation>
    <scope>NUCLEOTIDE SEQUENCE [LARGE SCALE GENOMIC DNA]</scope>
    <source>
        <strain evidence="3 4">AA17</strain>
    </source>
</reference>
<gene>
    <name evidence="3" type="ORF">OE749_04845</name>
</gene>
<dbReference type="InterPro" id="IPR002048">
    <property type="entry name" value="EF_hand_dom"/>
</dbReference>
<proteinExistence type="predicted"/>
<feature type="signal peptide" evidence="1">
    <location>
        <begin position="1"/>
        <end position="19"/>
    </location>
</feature>
<feature type="chain" id="PRO_5045839490" evidence="1">
    <location>
        <begin position="20"/>
        <end position="67"/>
    </location>
</feature>
<evidence type="ECO:0000313" key="3">
    <source>
        <dbReference type="EMBL" id="MCV2884015.1"/>
    </source>
</evidence>
<dbReference type="Gene3D" id="1.10.238.10">
    <property type="entry name" value="EF-hand"/>
    <property type="match status" value="1"/>
</dbReference>
<dbReference type="RefSeq" id="WP_263711228.1">
    <property type="nucleotide sequence ID" value="NZ_JAOWKX010000002.1"/>
</dbReference>
<evidence type="ECO:0000256" key="1">
    <source>
        <dbReference type="SAM" id="SignalP"/>
    </source>
</evidence>
<dbReference type="Proteomes" id="UP001652504">
    <property type="component" value="Unassembled WGS sequence"/>
</dbReference>
<name>A0ABT3A5W5_9ALTE</name>
<dbReference type="InterPro" id="IPR011992">
    <property type="entry name" value="EF-hand-dom_pair"/>
</dbReference>
<feature type="domain" description="EF-hand" evidence="2">
    <location>
        <begin position="39"/>
        <end position="67"/>
    </location>
</feature>
<dbReference type="PROSITE" id="PS00018">
    <property type="entry name" value="EF_HAND_1"/>
    <property type="match status" value="1"/>
</dbReference>
<evidence type="ECO:0000259" key="2">
    <source>
        <dbReference type="PROSITE" id="PS50222"/>
    </source>
</evidence>